<sequence>MGELPIAWRVSFRHLFRMTDDTGLLEHAAFLVPKRREGYTTDDNARALWLTAAWARRLPDGELKRRLLAVAETTLAFLAWAQEPDGHFHNDFHYTREKEARPPSDDTQGRALYALAYAARTLPKRAHRRVAAMLFRRALPVVETITASRGIAYALAAAAERLRALTAEARRPGAGGDGEEREALLRFLERGTRTLLERFAQESDGRWRWFEPRLTYANGILPWGLLKAARATGNREARSVAIEALDFLLGLTYYGHPPVVRPVGNRGWGSRDRIAEWDAQPLDVFKLALAADAAHASTGDGRYAEAVRAARDWFYGANALGVPMVDAEEGAAYDGLSPTGPNENAGAEALLSYLLTEERHLATLARSASAGTAAWRIRAEGDAVWIDRTLSRAAAPVR</sequence>
<keyword evidence="4" id="KW-1185">Reference proteome</keyword>
<evidence type="ECO:0000313" key="3">
    <source>
        <dbReference type="EMBL" id="PTQ53504.1"/>
    </source>
</evidence>
<accession>A0A179IRC9</accession>
<proteinExistence type="predicted"/>
<reference evidence="1" key="3">
    <citation type="journal article" date="2021" name="Microbiology">
        <title>Metagenomic Analysis of the Microbial Community in the Underground Coal Fire Area (Kemerovo Region, Russia) Revealed Predominance of Thermophilic Members of the Phyla Deinococcus-thermus, Aquificae, and Firmicutes.</title>
        <authorList>
            <person name="Kadnikov V."/>
            <person name="Mardanov A.V."/>
            <person name="Beletsky A.V."/>
            <person name="Karnachuk O.V."/>
            <person name="Ravin N.V."/>
        </authorList>
    </citation>
    <scope>NUCLEOTIDE SEQUENCE</scope>
    <source>
        <strain evidence="1">RBS10-49</strain>
    </source>
</reference>
<dbReference type="RefSeq" id="WP_066198534.1">
    <property type="nucleotide sequence ID" value="NZ_CBCSAS010000028.1"/>
</dbReference>
<name>A0A179IRC9_HYDSH</name>
<evidence type="ECO:0000313" key="2">
    <source>
        <dbReference type="EMBL" id="OAR05238.1"/>
    </source>
</evidence>
<dbReference type="GO" id="GO:0016740">
    <property type="term" value="F:transferase activity"/>
    <property type="evidence" value="ECO:0007669"/>
    <property type="project" value="UniProtKB-KW"/>
</dbReference>
<dbReference type="Proteomes" id="UP000244180">
    <property type="component" value="Unassembled WGS sequence"/>
</dbReference>
<dbReference type="EMBL" id="PEBV01000015">
    <property type="protein sequence ID" value="PTQ53504.1"/>
    <property type="molecule type" value="Genomic_DNA"/>
</dbReference>
<reference evidence="3 5" key="2">
    <citation type="submission" date="2017-08" db="EMBL/GenBank/DDBJ databases">
        <title>Burning lignite coal seam in the remote Altai Mountains harbors a hydrogen-driven thermophilic microbial community.</title>
        <authorList>
            <person name="Kadnikov V.V."/>
            <person name="Mardanov A.V."/>
            <person name="Ivasenko D."/>
            <person name="Beletsky A.V."/>
            <person name="Karnachuk O.V."/>
            <person name="Ravin N.V."/>
        </authorList>
    </citation>
    <scope>NUCLEOTIDE SEQUENCE [LARGE SCALE GENOMIC DNA]</scope>
    <source>
        <strain evidence="3">AL33</strain>
    </source>
</reference>
<gene>
    <name evidence="3" type="ORF">HSCHL_1999</name>
    <name evidence="1" type="ORF">KM312_01490</name>
    <name evidence="2" type="ORF">SA87_05590</name>
</gene>
<dbReference type="GO" id="GO:0005975">
    <property type="term" value="P:carbohydrate metabolic process"/>
    <property type="evidence" value="ECO:0007669"/>
    <property type="project" value="InterPro"/>
</dbReference>
<dbReference type="Proteomes" id="UP000748108">
    <property type="component" value="Unassembled WGS sequence"/>
</dbReference>
<evidence type="ECO:0000313" key="4">
    <source>
        <dbReference type="Proteomes" id="UP000243024"/>
    </source>
</evidence>
<comment type="caution">
    <text evidence="2">The sequence shown here is derived from an EMBL/GenBank/DDBJ whole genome shotgun (WGS) entry which is preliminary data.</text>
</comment>
<reference evidence="2 4" key="1">
    <citation type="submission" date="2015-09" db="EMBL/GenBank/DDBJ databases">
        <title>Draft genome sequence of Hydrogenibacillus schlegelii DSM 2000.</title>
        <authorList>
            <person name="Hemp J."/>
        </authorList>
    </citation>
    <scope>NUCLEOTIDE SEQUENCE [LARGE SCALE GENOMIC DNA]</scope>
    <source>
        <strain evidence="2 4">MA 48</strain>
    </source>
</reference>
<protein>
    <submittedName>
        <fullName evidence="1">Glycosyl transferase</fullName>
    </submittedName>
    <submittedName>
        <fullName evidence="3">Glycosyltransferase</fullName>
    </submittedName>
</protein>
<dbReference type="STRING" id="1484.SA87_05590"/>
<organism evidence="2 4">
    <name type="scientific">Hydrogenibacillus schlegelii</name>
    <name type="common">Bacillus schlegelii</name>
    <dbReference type="NCBI Taxonomy" id="1484"/>
    <lineage>
        <taxon>Bacteria</taxon>
        <taxon>Bacillati</taxon>
        <taxon>Bacillota</taxon>
        <taxon>Bacilli</taxon>
        <taxon>Bacillales</taxon>
        <taxon>Bacillales Family X. Incertae Sedis</taxon>
        <taxon>Hydrogenibacillus</taxon>
    </lineage>
</organism>
<dbReference type="EMBL" id="JXBB01000003">
    <property type="protein sequence ID" value="OAR05238.1"/>
    <property type="molecule type" value="Genomic_DNA"/>
</dbReference>
<evidence type="ECO:0000313" key="1">
    <source>
        <dbReference type="EMBL" id="MBT9281325.1"/>
    </source>
</evidence>
<keyword evidence="1" id="KW-0808">Transferase</keyword>
<dbReference type="AlphaFoldDB" id="A0A179IRC9"/>
<evidence type="ECO:0000313" key="5">
    <source>
        <dbReference type="Proteomes" id="UP000244180"/>
    </source>
</evidence>
<dbReference type="InterPro" id="IPR008928">
    <property type="entry name" value="6-hairpin_glycosidase_sf"/>
</dbReference>
<dbReference type="EMBL" id="JAHHQF010000038">
    <property type="protein sequence ID" value="MBT9281325.1"/>
    <property type="molecule type" value="Genomic_DNA"/>
</dbReference>
<dbReference type="Proteomes" id="UP000243024">
    <property type="component" value="Unassembled WGS sequence"/>
</dbReference>
<dbReference type="SUPFAM" id="SSF48208">
    <property type="entry name" value="Six-hairpin glycosidases"/>
    <property type="match status" value="2"/>
</dbReference>